<evidence type="ECO:0008006" key="4">
    <source>
        <dbReference type="Google" id="ProtNLM"/>
    </source>
</evidence>
<feature type="chain" id="PRO_5011584468" description="Transglutaminase-like superfamily protein" evidence="1">
    <location>
        <begin position="22"/>
        <end position="359"/>
    </location>
</feature>
<protein>
    <recommendedName>
        <fullName evidence="4">Transglutaminase-like superfamily protein</fullName>
    </recommendedName>
</protein>
<dbReference type="Proteomes" id="UP000199029">
    <property type="component" value="Unassembled WGS sequence"/>
</dbReference>
<keyword evidence="1" id="KW-0732">Signal</keyword>
<sequence length="359" mass="39805">MNKKILALGAALCLPLTAAFAQQTPKPIARHLVYASAFEEAALNAAEPATEKSRLAQLLAIKPGANEAQLAHATTVLANVYAQVDATRPEGKSLAKRVRTIFDIVHKDFLSKYEDKATFDQTISSGVYNCVSVSALYSLIFEHYRIPYAIKQKPTHVYVVADPEGSNILVEATDPQGGYFLPDARFKKAYVEYLAEHKLVSQEEVARLGTEEVFKQKFQADKTISLTQLISLQYYNKGVLALTEEAPEESYQALQKVEKLFPAVETKYLLLESLRHRLSGISYSKIEEVELLADFYARQPGTKFRDEAVNDFRVLTQKFLSTKATPPPTAASTKSFRPAWPIRAHGALFHLSITCSGGA</sequence>
<dbReference type="EMBL" id="FOXS01000005">
    <property type="protein sequence ID" value="SFQ66122.1"/>
    <property type="molecule type" value="Genomic_DNA"/>
</dbReference>
<name>A0A1I6ABX4_HYMAR</name>
<dbReference type="RefSeq" id="WP_092676554.1">
    <property type="nucleotide sequence ID" value="NZ_FOXS01000005.1"/>
</dbReference>
<evidence type="ECO:0000313" key="2">
    <source>
        <dbReference type="EMBL" id="SFQ66122.1"/>
    </source>
</evidence>
<dbReference type="STRING" id="1227077.SAMN04515668_3524"/>
<gene>
    <name evidence="2" type="ORF">SAMN04515668_3524</name>
</gene>
<organism evidence="2 3">
    <name type="scientific">Hymenobacter arizonensis</name>
    <name type="common">Siccationidurans arizonensis</name>
    <dbReference type="NCBI Taxonomy" id="1227077"/>
    <lineage>
        <taxon>Bacteria</taxon>
        <taxon>Pseudomonadati</taxon>
        <taxon>Bacteroidota</taxon>
        <taxon>Cytophagia</taxon>
        <taxon>Cytophagales</taxon>
        <taxon>Hymenobacteraceae</taxon>
        <taxon>Hymenobacter</taxon>
    </lineage>
</organism>
<proteinExistence type="predicted"/>
<evidence type="ECO:0000256" key="1">
    <source>
        <dbReference type="SAM" id="SignalP"/>
    </source>
</evidence>
<evidence type="ECO:0000313" key="3">
    <source>
        <dbReference type="Proteomes" id="UP000199029"/>
    </source>
</evidence>
<dbReference type="AlphaFoldDB" id="A0A1I6ABX4"/>
<keyword evidence="3" id="KW-1185">Reference proteome</keyword>
<reference evidence="3" key="1">
    <citation type="submission" date="2016-10" db="EMBL/GenBank/DDBJ databases">
        <authorList>
            <person name="Varghese N."/>
            <person name="Submissions S."/>
        </authorList>
    </citation>
    <scope>NUCLEOTIDE SEQUENCE [LARGE SCALE GENOMIC DNA]</scope>
    <source>
        <strain evidence="3">OR362-8,ATCC BAA-1266,JCM 13504</strain>
    </source>
</reference>
<feature type="signal peptide" evidence="1">
    <location>
        <begin position="1"/>
        <end position="21"/>
    </location>
</feature>
<accession>A0A1I6ABX4</accession>
<dbReference type="OrthoDB" id="1418365at2"/>